<dbReference type="OrthoDB" id="9780734at2"/>
<dbReference type="GO" id="GO:0004518">
    <property type="term" value="F:nuclease activity"/>
    <property type="evidence" value="ECO:0007669"/>
    <property type="project" value="UniProtKB-KW"/>
</dbReference>
<comment type="caution">
    <text evidence="7">The sequence shown here is derived from an EMBL/GenBank/DDBJ whole genome shotgun (WGS) entry which is preliminary data.</text>
</comment>
<keyword evidence="3" id="KW-0378">Hydrolase</keyword>
<organism evidence="7 8">
    <name type="scientific">Ruminiclostridium papyrosolvens DSM 2782</name>
    <dbReference type="NCBI Taxonomy" id="588581"/>
    <lineage>
        <taxon>Bacteria</taxon>
        <taxon>Bacillati</taxon>
        <taxon>Bacillota</taxon>
        <taxon>Clostridia</taxon>
        <taxon>Eubacteriales</taxon>
        <taxon>Oscillospiraceae</taxon>
        <taxon>Ruminiclostridium</taxon>
    </lineage>
</organism>
<dbReference type="CDD" id="cd09877">
    <property type="entry name" value="PIN_YacL-like"/>
    <property type="match status" value="1"/>
</dbReference>
<dbReference type="Pfam" id="PF01938">
    <property type="entry name" value="TRAM"/>
    <property type="match status" value="1"/>
</dbReference>
<proteinExistence type="predicted"/>
<keyword evidence="5" id="KW-0472">Membrane</keyword>
<dbReference type="Gene3D" id="3.40.50.1010">
    <property type="entry name" value="5'-nuclease"/>
    <property type="match status" value="1"/>
</dbReference>
<name>F1TDY1_9FIRM</name>
<feature type="transmembrane region" description="Helical" evidence="5">
    <location>
        <begin position="81"/>
        <end position="103"/>
    </location>
</feature>
<feature type="transmembrane region" description="Helical" evidence="5">
    <location>
        <begin position="38"/>
        <end position="60"/>
    </location>
</feature>
<evidence type="ECO:0000313" key="7">
    <source>
        <dbReference type="EMBL" id="EGD47427.1"/>
    </source>
</evidence>
<dbReference type="PANTHER" id="PTHR11603">
    <property type="entry name" value="AAA FAMILY ATPASE"/>
    <property type="match status" value="1"/>
</dbReference>
<dbReference type="eggNOG" id="COG4956">
    <property type="taxonomic scope" value="Bacteria"/>
</dbReference>
<keyword evidence="8" id="KW-1185">Reference proteome</keyword>
<keyword evidence="5" id="KW-0812">Transmembrane</keyword>
<dbReference type="Proteomes" id="UP000003860">
    <property type="component" value="Unassembled WGS sequence"/>
</dbReference>
<dbReference type="InterPro" id="IPR052041">
    <property type="entry name" value="Nucleic_acid_metab_PIN/TRAM"/>
</dbReference>
<dbReference type="AlphaFoldDB" id="F1TDY1"/>
<protein>
    <submittedName>
        <fullName evidence="7">PilT protein domain protein</fullName>
    </submittedName>
</protein>
<reference evidence="7" key="1">
    <citation type="submission" date="2009-07" db="EMBL/GenBank/DDBJ databases">
        <authorList>
            <consortium name="US DOE Joint Genome Institute (JGI-PGF)"/>
            <person name="Lucas S."/>
            <person name="Copeland A."/>
            <person name="Lapidus A."/>
            <person name="Glavina del Rio T."/>
            <person name="Tice H."/>
            <person name="Bruce D."/>
            <person name="Goodwin L."/>
            <person name="Pitluck S."/>
            <person name="Larimer F."/>
            <person name="Land M.L."/>
            <person name="Mouttaki H."/>
            <person name="He Z."/>
            <person name="Zhou J."/>
            <person name="Hemme C.L."/>
        </authorList>
    </citation>
    <scope>NUCLEOTIDE SEQUENCE [LARGE SCALE GENOMIC DNA]</scope>
    <source>
        <strain evidence="7">DSM 2782</strain>
    </source>
</reference>
<dbReference type="PANTHER" id="PTHR11603:SF147">
    <property type="entry name" value="MEMBRANE PROTEIN"/>
    <property type="match status" value="1"/>
</dbReference>
<accession>F1TDY1</accession>
<dbReference type="SMART" id="SM00670">
    <property type="entry name" value="PINc"/>
    <property type="match status" value="1"/>
</dbReference>
<keyword evidence="2" id="KW-0540">Nuclease</keyword>
<dbReference type="Pfam" id="PF13638">
    <property type="entry name" value="PIN_4"/>
    <property type="match status" value="1"/>
</dbReference>
<keyword evidence="5" id="KW-1133">Transmembrane helix</keyword>
<dbReference type="InterPro" id="IPR029060">
    <property type="entry name" value="PIN-like_dom_sf"/>
</dbReference>
<dbReference type="STRING" id="588581.Cpap_2010"/>
<evidence type="ECO:0000259" key="6">
    <source>
        <dbReference type="PROSITE" id="PS50926"/>
    </source>
</evidence>
<dbReference type="PROSITE" id="PS50926">
    <property type="entry name" value="TRAM"/>
    <property type="match status" value="1"/>
</dbReference>
<evidence type="ECO:0000256" key="5">
    <source>
        <dbReference type="SAM" id="Phobius"/>
    </source>
</evidence>
<evidence type="ECO:0000256" key="2">
    <source>
        <dbReference type="ARBA" id="ARBA00022722"/>
    </source>
</evidence>
<dbReference type="SUPFAM" id="SSF88723">
    <property type="entry name" value="PIN domain-like"/>
    <property type="match status" value="1"/>
</dbReference>
<feature type="transmembrane region" description="Helical" evidence="5">
    <location>
        <begin position="12"/>
        <end position="32"/>
    </location>
</feature>
<reference evidence="7" key="2">
    <citation type="submission" date="2011-01" db="EMBL/GenBank/DDBJ databases">
        <title>The Non-contiguous Finished genome of Clostridium papyrosolvens.</title>
        <authorList>
            <person name="Lucas S."/>
            <person name="Copeland A."/>
            <person name="Lapidus A."/>
            <person name="Cheng J.-F."/>
            <person name="Goodwin L."/>
            <person name="Pitluck S."/>
            <person name="Misra M."/>
            <person name="Chertkov O."/>
            <person name="Detter J.C."/>
            <person name="Han C."/>
            <person name="Tapia R."/>
            <person name="Land M."/>
            <person name="Hauser L."/>
            <person name="Kyrpides N."/>
            <person name="Ivanova N."/>
            <person name="Pagani I."/>
            <person name="Mouttaki H."/>
            <person name="He Z."/>
            <person name="Zhou J."/>
            <person name="Hemme C.L."/>
            <person name="Woyke T."/>
        </authorList>
    </citation>
    <scope>NUCLEOTIDE SEQUENCE [LARGE SCALE GENOMIC DNA]</scope>
    <source>
        <strain evidence="7">DSM 2782</strain>
    </source>
</reference>
<dbReference type="InterPro" id="IPR002716">
    <property type="entry name" value="PIN_dom"/>
</dbReference>
<comment type="cofactor">
    <cofactor evidence="1">
        <name>Mg(2+)</name>
        <dbReference type="ChEBI" id="CHEBI:18420"/>
    </cofactor>
</comment>
<evidence type="ECO:0000313" key="8">
    <source>
        <dbReference type="Proteomes" id="UP000003860"/>
    </source>
</evidence>
<evidence type="ECO:0000256" key="3">
    <source>
        <dbReference type="ARBA" id="ARBA00022801"/>
    </source>
</evidence>
<sequence>MLNRIIKISFSILGAVTGFTILHTILSFNIKIGENLKVPLVILFSSVFCAIFYFMAAKIIEVLTGFIDKIEKGIQNVTMSELVLGAAGLILGLIVANLVSIPIMKIQIIGLPFAVIINILFGLMGVILSQRKKNESIADIFKEQSSSRNKKLVDTCTIIDGRILDIFNTGFLEGDIVIPAYVLEELRHIADSQDGLRRARGRRGLDILNLLQKEGNSIVKIDETDFPDIQEVDEKLLKTAQKLKCKLITIDYNLTKVASLKGIQVLNINDLANAVKPVALPGEEMNILVVKDGKENGQGVGFLEDGTMVVVDGGKKYLGQTIPVMVTSMLQTSAGRMVFVKPNISD</sequence>
<evidence type="ECO:0000256" key="4">
    <source>
        <dbReference type="ARBA" id="ARBA00022842"/>
    </source>
</evidence>
<dbReference type="GO" id="GO:0016787">
    <property type="term" value="F:hydrolase activity"/>
    <property type="evidence" value="ECO:0007669"/>
    <property type="project" value="UniProtKB-KW"/>
</dbReference>
<evidence type="ECO:0000256" key="1">
    <source>
        <dbReference type="ARBA" id="ARBA00001946"/>
    </source>
</evidence>
<keyword evidence="4" id="KW-0460">Magnesium</keyword>
<feature type="domain" description="TRAM" evidence="6">
    <location>
        <begin position="278"/>
        <end position="339"/>
    </location>
</feature>
<dbReference type="InterPro" id="IPR002792">
    <property type="entry name" value="TRAM_dom"/>
</dbReference>
<feature type="transmembrane region" description="Helical" evidence="5">
    <location>
        <begin position="109"/>
        <end position="128"/>
    </location>
</feature>
<gene>
    <name evidence="7" type="ORF">Cpap_2010</name>
</gene>
<dbReference type="EMBL" id="ACXX02000008">
    <property type="protein sequence ID" value="EGD47427.1"/>
    <property type="molecule type" value="Genomic_DNA"/>
</dbReference>